<comment type="similarity">
    <text evidence="1">Belongs to the AfsR/DnrI/RedD regulatory family.</text>
</comment>
<proteinExistence type="inferred from homology"/>
<dbReference type="Gene3D" id="1.10.3300.10">
    <property type="entry name" value="Jann2411-like domain"/>
    <property type="match status" value="1"/>
</dbReference>
<evidence type="ECO:0000313" key="8">
    <source>
        <dbReference type="Proteomes" id="UP000638560"/>
    </source>
</evidence>
<reference evidence="7 8" key="1">
    <citation type="submission" date="2020-11" db="EMBL/GenBank/DDBJ databases">
        <title>A novel isolate from a Black sea contaminated sediment with potential to produce alkanes: Plantactinospora alkalitolerans sp. nov.</title>
        <authorList>
            <person name="Carro L."/>
            <person name="Veyisoglu A."/>
            <person name="Guven K."/>
            <person name="Schumann P."/>
            <person name="Klenk H.-P."/>
            <person name="Sahin N."/>
        </authorList>
    </citation>
    <scope>NUCLEOTIDE SEQUENCE [LARGE SCALE GENOMIC DNA]</scope>
    <source>
        <strain evidence="7 8">S1510</strain>
    </source>
</reference>
<evidence type="ECO:0000256" key="2">
    <source>
        <dbReference type="ARBA" id="ARBA00023015"/>
    </source>
</evidence>
<evidence type="ECO:0000313" key="7">
    <source>
        <dbReference type="EMBL" id="MBF9131497.1"/>
    </source>
</evidence>
<evidence type="ECO:0000256" key="1">
    <source>
        <dbReference type="ARBA" id="ARBA00005820"/>
    </source>
</evidence>
<dbReference type="InterPro" id="IPR023286">
    <property type="entry name" value="ABATE_dom_sf"/>
</dbReference>
<feature type="domain" description="OmpR/PhoB-type" evidence="6">
    <location>
        <begin position="1"/>
        <end position="92"/>
    </location>
</feature>
<evidence type="ECO:0000259" key="6">
    <source>
        <dbReference type="PROSITE" id="PS51755"/>
    </source>
</evidence>
<dbReference type="RefSeq" id="WP_196203036.1">
    <property type="nucleotide sequence ID" value="NZ_JADPUN010000198.1"/>
</dbReference>
<comment type="caution">
    <text evidence="7">The sequence shown here is derived from an EMBL/GenBank/DDBJ whole genome shotgun (WGS) entry which is preliminary data.</text>
</comment>
<dbReference type="SUPFAM" id="SSF46894">
    <property type="entry name" value="C-terminal effector domain of the bipartite response regulators"/>
    <property type="match status" value="1"/>
</dbReference>
<feature type="DNA-binding region" description="OmpR/PhoB-type" evidence="5">
    <location>
        <begin position="1"/>
        <end position="92"/>
    </location>
</feature>
<evidence type="ECO:0000256" key="3">
    <source>
        <dbReference type="ARBA" id="ARBA00023125"/>
    </source>
</evidence>
<dbReference type="SMART" id="SM01043">
    <property type="entry name" value="BTAD"/>
    <property type="match status" value="1"/>
</dbReference>
<dbReference type="PANTHER" id="PTHR35807">
    <property type="entry name" value="TRANSCRIPTIONAL REGULATOR REDD-RELATED"/>
    <property type="match status" value="1"/>
</dbReference>
<dbReference type="Pfam" id="PF00486">
    <property type="entry name" value="Trans_reg_C"/>
    <property type="match status" value="1"/>
</dbReference>
<dbReference type="InterPro" id="IPR016032">
    <property type="entry name" value="Sig_transdc_resp-reg_C-effctor"/>
</dbReference>
<dbReference type="InterPro" id="IPR051677">
    <property type="entry name" value="AfsR-DnrI-RedD_regulator"/>
</dbReference>
<dbReference type="InterPro" id="IPR021005">
    <property type="entry name" value="Znf_CGNR"/>
</dbReference>
<dbReference type="InterPro" id="IPR005158">
    <property type="entry name" value="BTAD"/>
</dbReference>
<keyword evidence="4" id="KW-0804">Transcription</keyword>
<evidence type="ECO:0000256" key="4">
    <source>
        <dbReference type="ARBA" id="ARBA00023163"/>
    </source>
</evidence>
<dbReference type="Pfam" id="PF07336">
    <property type="entry name" value="ABATE"/>
    <property type="match status" value="1"/>
</dbReference>
<keyword evidence="3 5" id="KW-0238">DNA-binding</keyword>
<sequence>MEFRLLGPFEARRDGQLVDLGSRRQERCILAVLLLDMGHLVGTDRLIELLWNGRPPTSARSAVHTYIGRLRASLAPYGVRIRTGGDGYLVERDGHQVDVDEFSRLAYRASRATDPTERVRLLDHALALWRGPFLADTADGELRERLHGALEELRLSGLELRAEAQLALGRHTWVLNELPPLVSRHPTRENLVAILMTGLYRGGRQADALELYRRTRQVLVDDFGVEPGMRLREVHQRILRDDYPLDRPSRPVYEVRVRGESLPWSVGGHPALEFCNTFAGWGHEPPLPGSEWLREYRTLAVWAGHVGLVEDATVDMLIELARHDPDAATAVLEETRALRTRLYACLIDPDDQQAFDTVARHAEAAARTLVFQRDTGGCGRWSPNPTVGIRLPVHAAAWSAAELLADPRRLTIRVCPDEMCGWLFLDKAGLRRWCSLATCGQTAATEAPCLTT</sequence>
<dbReference type="Pfam" id="PF03704">
    <property type="entry name" value="BTAD"/>
    <property type="match status" value="1"/>
</dbReference>
<dbReference type="InterPro" id="IPR010852">
    <property type="entry name" value="ABATE"/>
</dbReference>
<dbReference type="Pfam" id="PF11706">
    <property type="entry name" value="zf-CGNR"/>
    <property type="match status" value="1"/>
</dbReference>
<evidence type="ECO:0000256" key="5">
    <source>
        <dbReference type="PROSITE-ProRule" id="PRU01091"/>
    </source>
</evidence>
<dbReference type="InterPro" id="IPR001867">
    <property type="entry name" value="OmpR/PhoB-type_DNA-bd"/>
</dbReference>
<dbReference type="Gene3D" id="1.25.40.10">
    <property type="entry name" value="Tetratricopeptide repeat domain"/>
    <property type="match status" value="1"/>
</dbReference>
<gene>
    <name evidence="7" type="ORF">I0C86_21400</name>
</gene>
<dbReference type="PROSITE" id="PS51755">
    <property type="entry name" value="OMPR_PHOB"/>
    <property type="match status" value="1"/>
</dbReference>
<dbReference type="Proteomes" id="UP000638560">
    <property type="component" value="Unassembled WGS sequence"/>
</dbReference>
<dbReference type="Gene3D" id="1.10.10.10">
    <property type="entry name" value="Winged helix-like DNA-binding domain superfamily/Winged helix DNA-binding domain"/>
    <property type="match status" value="1"/>
</dbReference>
<dbReference type="EMBL" id="JADPUN010000198">
    <property type="protein sequence ID" value="MBF9131497.1"/>
    <property type="molecule type" value="Genomic_DNA"/>
</dbReference>
<dbReference type="SUPFAM" id="SSF48452">
    <property type="entry name" value="TPR-like"/>
    <property type="match status" value="1"/>
</dbReference>
<dbReference type="PANTHER" id="PTHR35807:SF1">
    <property type="entry name" value="TRANSCRIPTIONAL REGULATOR REDD"/>
    <property type="match status" value="1"/>
</dbReference>
<accession>A0ABS0GZ76</accession>
<organism evidence="7 8">
    <name type="scientific">Plantactinospora alkalitolerans</name>
    <dbReference type="NCBI Taxonomy" id="2789879"/>
    <lineage>
        <taxon>Bacteria</taxon>
        <taxon>Bacillati</taxon>
        <taxon>Actinomycetota</taxon>
        <taxon>Actinomycetes</taxon>
        <taxon>Micromonosporales</taxon>
        <taxon>Micromonosporaceae</taxon>
        <taxon>Plantactinospora</taxon>
    </lineage>
</organism>
<dbReference type="InterPro" id="IPR036388">
    <property type="entry name" value="WH-like_DNA-bd_sf"/>
</dbReference>
<keyword evidence="8" id="KW-1185">Reference proteome</keyword>
<dbReference type="InterPro" id="IPR011990">
    <property type="entry name" value="TPR-like_helical_dom_sf"/>
</dbReference>
<dbReference type="CDD" id="cd15831">
    <property type="entry name" value="BTAD"/>
    <property type="match status" value="1"/>
</dbReference>
<dbReference type="SMART" id="SM00862">
    <property type="entry name" value="Trans_reg_C"/>
    <property type="match status" value="1"/>
</dbReference>
<keyword evidence="2" id="KW-0805">Transcription regulation</keyword>
<protein>
    <submittedName>
        <fullName evidence="7">ABATE domain-containing protein</fullName>
    </submittedName>
</protein>
<dbReference type="SUPFAM" id="SSF160904">
    <property type="entry name" value="Jann2411-like"/>
    <property type="match status" value="1"/>
</dbReference>
<name>A0ABS0GZ76_9ACTN</name>